<sequence length="110" mass="12716">MVHIKEKCGIIWNNRLIEIKNISSGSHDFLMDPEQFYRYIDGIQAIVHSHTELCSPSEEDLENMKVWRIPWIIASKSCIAAYLVTDVGVTQISIDPLFLEELKDFVMHLP</sequence>
<dbReference type="GO" id="GO:0008235">
    <property type="term" value="F:metalloexopeptidase activity"/>
    <property type="evidence" value="ECO:0007669"/>
    <property type="project" value="TreeGrafter"/>
</dbReference>
<evidence type="ECO:0000256" key="4">
    <source>
        <dbReference type="ARBA" id="ARBA00022833"/>
    </source>
</evidence>
<accession>A0A2U9IUG2</accession>
<keyword evidence="1" id="KW-0645">Protease</keyword>
<evidence type="ECO:0000313" key="6">
    <source>
        <dbReference type="EMBL" id="AWR99623.1"/>
    </source>
</evidence>
<dbReference type="EMBL" id="CP029287">
    <property type="protein sequence ID" value="AWR99623.1"/>
    <property type="molecule type" value="Genomic_DNA"/>
</dbReference>
<dbReference type="PANTHER" id="PTHR34858">
    <property type="entry name" value="CYSO-CYSTEINE PEPTIDASE"/>
    <property type="match status" value="1"/>
</dbReference>
<evidence type="ECO:0008006" key="8">
    <source>
        <dbReference type="Google" id="ProtNLM"/>
    </source>
</evidence>
<dbReference type="GO" id="GO:0006508">
    <property type="term" value="P:proteolysis"/>
    <property type="evidence" value="ECO:0007669"/>
    <property type="project" value="UniProtKB-KW"/>
</dbReference>
<proteinExistence type="predicted"/>
<name>A0A2U9IUG2_9CREN</name>
<evidence type="ECO:0000256" key="5">
    <source>
        <dbReference type="ARBA" id="ARBA00023049"/>
    </source>
</evidence>
<reference evidence="6 7" key="1">
    <citation type="submission" date="2018-05" db="EMBL/GenBank/DDBJ databases">
        <title>Complete Genome Sequences of Extremely Thermoacidophilic, Metal-Mobilizing Type-Strain Members of the Archaeal Family Sulfolobaceae: Acidianus brierleyi DSM-1651T, Acidianus sulfidivorans DSM-18786T, Metallosphaera hakonensis DSM-7519T, and Metallosphaera prunae DSM-10039T.</title>
        <authorList>
            <person name="Counts J.A."/>
            <person name="Kelly R.M."/>
        </authorList>
    </citation>
    <scope>NUCLEOTIDE SEQUENCE [LARGE SCALE GENOMIC DNA]</scope>
    <source>
        <strain evidence="6 7">HO1-1</strain>
    </source>
</reference>
<evidence type="ECO:0000256" key="2">
    <source>
        <dbReference type="ARBA" id="ARBA00022723"/>
    </source>
</evidence>
<evidence type="ECO:0000256" key="3">
    <source>
        <dbReference type="ARBA" id="ARBA00022801"/>
    </source>
</evidence>
<dbReference type="InterPro" id="IPR051929">
    <property type="entry name" value="VirAsm_ModProt"/>
</dbReference>
<evidence type="ECO:0000313" key="7">
    <source>
        <dbReference type="Proteomes" id="UP000247586"/>
    </source>
</evidence>
<dbReference type="PANTHER" id="PTHR34858:SF1">
    <property type="entry name" value="CYSO-CYSTEINE PEPTIDASE"/>
    <property type="match status" value="1"/>
</dbReference>
<reference evidence="7" key="3">
    <citation type="submission" date="2020-03" db="EMBL/GenBank/DDBJ databases">
        <title>Sequencing and Assembly of Multiple Reported Metal-Biooxidizing Members of the Extremely Thermoacidophilic Archaeal Family Sulfolobaceae.</title>
        <authorList>
            <person name="Counts J.A."/>
            <person name="Kelly R.M."/>
        </authorList>
    </citation>
    <scope>NUCLEOTIDE SEQUENCE [LARGE SCALE GENOMIC DNA]</scope>
    <source>
        <strain evidence="7">HO1-1</strain>
    </source>
</reference>
<keyword evidence="5" id="KW-0482">Metalloprotease</keyword>
<dbReference type="Gene3D" id="3.40.140.10">
    <property type="entry name" value="Cytidine Deaminase, domain 2"/>
    <property type="match status" value="1"/>
</dbReference>
<dbReference type="AlphaFoldDB" id="A0A2U9IUG2"/>
<evidence type="ECO:0000256" key="1">
    <source>
        <dbReference type="ARBA" id="ARBA00022670"/>
    </source>
</evidence>
<dbReference type="GO" id="GO:0008270">
    <property type="term" value="F:zinc ion binding"/>
    <property type="evidence" value="ECO:0007669"/>
    <property type="project" value="TreeGrafter"/>
</dbReference>
<reference evidence="7" key="2">
    <citation type="submission" date="2020-03" db="EMBL/GenBank/DDBJ databases">
        <title>Complete Genome Sequences of Extremely Thermoacidophilic, Metal-Mobilizing Type-Strain Members of the Archaeal Family Sulfolobaceae: Acidianus brierleyi DSM-1651T, Acidianus sulfidivorans DSM-18786T, Metallosphaera hakonensis DSM-7519T, and Metallosphaera prunae DSM-10039T.</title>
        <authorList>
            <person name="Counts J.A."/>
            <person name="Kelly R.M."/>
        </authorList>
    </citation>
    <scope>NUCLEOTIDE SEQUENCE [LARGE SCALE GENOMIC DNA]</scope>
    <source>
        <strain evidence="7">HO1-1</strain>
    </source>
</reference>
<gene>
    <name evidence="6" type="ORF">DFR87_07915</name>
</gene>
<keyword evidence="4" id="KW-0862">Zinc</keyword>
<dbReference type="SUPFAM" id="SSF102712">
    <property type="entry name" value="JAB1/MPN domain"/>
    <property type="match status" value="1"/>
</dbReference>
<keyword evidence="3" id="KW-0378">Hydrolase</keyword>
<keyword evidence="7" id="KW-1185">Reference proteome</keyword>
<protein>
    <recommendedName>
        <fullName evidence="8">JAB domain-containing protein</fullName>
    </recommendedName>
</protein>
<dbReference type="KEGG" id="mhk:DFR87_07915"/>
<keyword evidence="2" id="KW-0479">Metal-binding</keyword>
<dbReference type="Proteomes" id="UP000247586">
    <property type="component" value="Chromosome"/>
</dbReference>
<organism evidence="6 7">
    <name type="scientific">Metallosphaera hakonensis JCM 8857 = DSM 7519</name>
    <dbReference type="NCBI Taxonomy" id="1293036"/>
    <lineage>
        <taxon>Archaea</taxon>
        <taxon>Thermoproteota</taxon>
        <taxon>Thermoprotei</taxon>
        <taxon>Sulfolobales</taxon>
        <taxon>Sulfolobaceae</taxon>
        <taxon>Metallosphaera</taxon>
    </lineage>
</organism>
<dbReference type="STRING" id="1293036.GCA_001315825_00132"/>